<evidence type="ECO:0000256" key="1">
    <source>
        <dbReference type="SAM" id="MobiDB-lite"/>
    </source>
</evidence>
<dbReference type="AlphaFoldDB" id="A0A2V0P299"/>
<feature type="compositionally biased region" description="Low complexity" evidence="1">
    <location>
        <begin position="27"/>
        <end position="45"/>
    </location>
</feature>
<protein>
    <submittedName>
        <fullName evidence="2">Uncharacterized protein</fullName>
    </submittedName>
</protein>
<keyword evidence="3" id="KW-1185">Reference proteome</keyword>
<dbReference type="InParanoid" id="A0A2V0P299"/>
<evidence type="ECO:0000313" key="2">
    <source>
        <dbReference type="EMBL" id="GBF91970.1"/>
    </source>
</evidence>
<feature type="compositionally biased region" description="Polar residues" evidence="1">
    <location>
        <begin position="97"/>
        <end position="111"/>
    </location>
</feature>
<proteinExistence type="predicted"/>
<feature type="compositionally biased region" description="Gly residues" evidence="1">
    <location>
        <begin position="124"/>
        <end position="134"/>
    </location>
</feature>
<gene>
    <name evidence="2" type="ORF">Rsub_04694</name>
</gene>
<feature type="region of interest" description="Disordered" evidence="1">
    <location>
        <begin position="1"/>
        <end position="45"/>
    </location>
</feature>
<dbReference type="Proteomes" id="UP000247498">
    <property type="component" value="Unassembled WGS sequence"/>
</dbReference>
<sequence>MPAPSRALSESGRRPPTNCSAAPSRSPPGTTASARAAPGGRAATAAVAVAVARAAARRAAKNSIVAIEAAAVDASREHELAPGKEGVRVLEQHDPDVQTSTSASSFDTTGSGVAPKTGDYSSGAGAGFTGGAAGAVGARTGEAPPPGQEPAGGLVGGGYDSARAAATAEGAVNPGGRPTA</sequence>
<name>A0A2V0P299_9CHLO</name>
<feature type="compositionally biased region" description="Basic and acidic residues" evidence="1">
    <location>
        <begin position="74"/>
        <end position="96"/>
    </location>
</feature>
<comment type="caution">
    <text evidence="2">The sequence shown here is derived from an EMBL/GenBank/DDBJ whole genome shotgun (WGS) entry which is preliminary data.</text>
</comment>
<accession>A0A2V0P299</accession>
<feature type="region of interest" description="Disordered" evidence="1">
    <location>
        <begin position="73"/>
        <end position="160"/>
    </location>
</feature>
<organism evidence="2 3">
    <name type="scientific">Raphidocelis subcapitata</name>
    <dbReference type="NCBI Taxonomy" id="307507"/>
    <lineage>
        <taxon>Eukaryota</taxon>
        <taxon>Viridiplantae</taxon>
        <taxon>Chlorophyta</taxon>
        <taxon>core chlorophytes</taxon>
        <taxon>Chlorophyceae</taxon>
        <taxon>CS clade</taxon>
        <taxon>Sphaeropleales</taxon>
        <taxon>Selenastraceae</taxon>
        <taxon>Raphidocelis</taxon>
    </lineage>
</organism>
<reference evidence="2 3" key="1">
    <citation type="journal article" date="2018" name="Sci. Rep.">
        <title>Raphidocelis subcapitata (=Pseudokirchneriella subcapitata) provides an insight into genome evolution and environmental adaptations in the Sphaeropleales.</title>
        <authorList>
            <person name="Suzuki S."/>
            <person name="Yamaguchi H."/>
            <person name="Nakajima N."/>
            <person name="Kawachi M."/>
        </authorList>
    </citation>
    <scope>NUCLEOTIDE SEQUENCE [LARGE SCALE GENOMIC DNA]</scope>
    <source>
        <strain evidence="2 3">NIES-35</strain>
    </source>
</reference>
<evidence type="ECO:0000313" key="3">
    <source>
        <dbReference type="Proteomes" id="UP000247498"/>
    </source>
</evidence>
<dbReference type="EMBL" id="BDRX01000028">
    <property type="protein sequence ID" value="GBF91970.1"/>
    <property type="molecule type" value="Genomic_DNA"/>
</dbReference>